<evidence type="ECO:0000256" key="4">
    <source>
        <dbReference type="ARBA" id="ARBA00022741"/>
    </source>
</evidence>
<evidence type="ECO:0000313" key="8">
    <source>
        <dbReference type="Proteomes" id="UP001501671"/>
    </source>
</evidence>
<dbReference type="PROSITE" id="PS00211">
    <property type="entry name" value="ABC_TRANSPORTER_1"/>
    <property type="match status" value="1"/>
</dbReference>
<dbReference type="Gene3D" id="3.40.50.300">
    <property type="entry name" value="P-loop containing nucleotide triphosphate hydrolases"/>
    <property type="match status" value="1"/>
</dbReference>
<proteinExistence type="inferred from homology"/>
<dbReference type="InterPro" id="IPR003439">
    <property type="entry name" value="ABC_transporter-like_ATP-bd"/>
</dbReference>
<keyword evidence="4" id="KW-0547">Nucleotide-binding</keyword>
<accession>A0ABP8GQC1</accession>
<dbReference type="Pfam" id="PF00005">
    <property type="entry name" value="ABC_tran"/>
    <property type="match status" value="1"/>
</dbReference>
<comment type="similarity">
    <text evidence="1">Belongs to the ABC transporter superfamily.</text>
</comment>
<keyword evidence="5 7" id="KW-0067">ATP-binding</keyword>
<gene>
    <name evidence="7" type="ORF">GCM10023144_13530</name>
</gene>
<dbReference type="PANTHER" id="PTHR43776:SF7">
    <property type="entry name" value="D,D-DIPEPTIDE TRANSPORT ATP-BINDING PROTEIN DDPF-RELATED"/>
    <property type="match status" value="1"/>
</dbReference>
<keyword evidence="2" id="KW-0813">Transport</keyword>
<keyword evidence="3" id="KW-0472">Membrane</keyword>
<dbReference type="RefSeq" id="WP_345247626.1">
    <property type="nucleotide sequence ID" value="NZ_BAABFO010000005.1"/>
</dbReference>
<dbReference type="NCBIfam" id="TIGR01727">
    <property type="entry name" value="oligo_HPY"/>
    <property type="match status" value="1"/>
</dbReference>
<dbReference type="InterPro" id="IPR027417">
    <property type="entry name" value="P-loop_NTPase"/>
</dbReference>
<keyword evidence="3" id="KW-1003">Cell membrane</keyword>
<dbReference type="SUPFAM" id="SSF52540">
    <property type="entry name" value="P-loop containing nucleoside triphosphate hydrolases"/>
    <property type="match status" value="1"/>
</dbReference>
<dbReference type="Pfam" id="PF08352">
    <property type="entry name" value="oligo_HPY"/>
    <property type="match status" value="1"/>
</dbReference>
<dbReference type="InterPro" id="IPR050319">
    <property type="entry name" value="ABC_transp_ATP-bind"/>
</dbReference>
<dbReference type="CDD" id="cd03257">
    <property type="entry name" value="ABC_NikE_OppD_transporters"/>
    <property type="match status" value="1"/>
</dbReference>
<feature type="domain" description="ABC transporter" evidence="6">
    <location>
        <begin position="4"/>
        <end position="247"/>
    </location>
</feature>
<dbReference type="Proteomes" id="UP001501671">
    <property type="component" value="Unassembled WGS sequence"/>
</dbReference>
<evidence type="ECO:0000256" key="3">
    <source>
        <dbReference type="ARBA" id="ARBA00022475"/>
    </source>
</evidence>
<dbReference type="EMBL" id="BAABFO010000005">
    <property type="protein sequence ID" value="GAA4328098.1"/>
    <property type="molecule type" value="Genomic_DNA"/>
</dbReference>
<evidence type="ECO:0000256" key="5">
    <source>
        <dbReference type="ARBA" id="ARBA00022840"/>
    </source>
</evidence>
<organism evidence="7 8">
    <name type="scientific">Pigmentiphaga soli</name>
    <dbReference type="NCBI Taxonomy" id="1007095"/>
    <lineage>
        <taxon>Bacteria</taxon>
        <taxon>Pseudomonadati</taxon>
        <taxon>Pseudomonadota</taxon>
        <taxon>Betaproteobacteria</taxon>
        <taxon>Burkholderiales</taxon>
        <taxon>Alcaligenaceae</taxon>
        <taxon>Pigmentiphaga</taxon>
    </lineage>
</organism>
<name>A0ABP8GQC1_9BURK</name>
<dbReference type="InterPro" id="IPR003593">
    <property type="entry name" value="AAA+_ATPase"/>
</dbReference>
<dbReference type="PANTHER" id="PTHR43776">
    <property type="entry name" value="TRANSPORT ATP-BINDING PROTEIN"/>
    <property type="match status" value="1"/>
</dbReference>
<evidence type="ECO:0000256" key="2">
    <source>
        <dbReference type="ARBA" id="ARBA00022448"/>
    </source>
</evidence>
<dbReference type="GO" id="GO:0005524">
    <property type="term" value="F:ATP binding"/>
    <property type="evidence" value="ECO:0007669"/>
    <property type="project" value="UniProtKB-KW"/>
</dbReference>
<dbReference type="InterPro" id="IPR013563">
    <property type="entry name" value="Oligopep_ABC_C"/>
</dbReference>
<dbReference type="SMART" id="SM00382">
    <property type="entry name" value="AAA"/>
    <property type="match status" value="1"/>
</dbReference>
<keyword evidence="8" id="KW-1185">Reference proteome</keyword>
<evidence type="ECO:0000256" key="1">
    <source>
        <dbReference type="ARBA" id="ARBA00005417"/>
    </source>
</evidence>
<protein>
    <submittedName>
        <fullName evidence="7">Dipeptide ABC transporter ATP-binding protein</fullName>
    </submittedName>
</protein>
<evidence type="ECO:0000313" key="7">
    <source>
        <dbReference type="EMBL" id="GAA4328098.1"/>
    </source>
</evidence>
<dbReference type="InterPro" id="IPR017871">
    <property type="entry name" value="ABC_transporter-like_CS"/>
</dbReference>
<evidence type="ECO:0000259" key="6">
    <source>
        <dbReference type="PROSITE" id="PS50893"/>
    </source>
</evidence>
<dbReference type="PROSITE" id="PS50893">
    <property type="entry name" value="ABC_TRANSPORTER_2"/>
    <property type="match status" value="1"/>
</dbReference>
<sequence>MSLLSVQDLHVRYRTRRGVLHAVDGVSFELAPGETLGLVGESGCGKSSLGKAVMRLLEPHSGSVRLEDLDITHLSPSELRPHRKRFQMVFQDPGGSLDPRQRISKLLQTPLALHKLGTVAERKARVQELMQQVGLRPDMAERLPHEFSGGQRQRIAIARALALHPQLIVCDEPVSALDVSLQAQILNLLADLQRTHGMAYLFISHDLSVVQHVADRVAVMYLGRIVELASRAEIWRRPAHPYTRALIGAIPVLDPRRVRIADKPMLQGDLPNPFQPPAGCSFHTRCPHAVALCRERTPALEEIAPGHTVACHLRDALAGRPEPAGQTGQVVHFMRRQAPAHAALPAGAAAARAAHTP</sequence>
<reference evidence="8" key="1">
    <citation type="journal article" date="2019" name="Int. J. Syst. Evol. Microbiol.">
        <title>The Global Catalogue of Microorganisms (GCM) 10K type strain sequencing project: providing services to taxonomists for standard genome sequencing and annotation.</title>
        <authorList>
            <consortium name="The Broad Institute Genomics Platform"/>
            <consortium name="The Broad Institute Genome Sequencing Center for Infectious Disease"/>
            <person name="Wu L."/>
            <person name="Ma J."/>
        </authorList>
    </citation>
    <scope>NUCLEOTIDE SEQUENCE [LARGE SCALE GENOMIC DNA]</scope>
    <source>
        <strain evidence="8">JCM 17666</strain>
    </source>
</reference>
<comment type="caution">
    <text evidence="7">The sequence shown here is derived from an EMBL/GenBank/DDBJ whole genome shotgun (WGS) entry which is preliminary data.</text>
</comment>